<evidence type="ECO:0008006" key="4">
    <source>
        <dbReference type="Google" id="ProtNLM"/>
    </source>
</evidence>
<evidence type="ECO:0000313" key="3">
    <source>
        <dbReference type="Proteomes" id="UP000001935"/>
    </source>
</evidence>
<evidence type="ECO:0000256" key="1">
    <source>
        <dbReference type="SAM" id="MobiDB-lite"/>
    </source>
</evidence>
<feature type="compositionally biased region" description="Low complexity" evidence="1">
    <location>
        <begin position="1"/>
        <end position="18"/>
    </location>
</feature>
<sequence>MAAPRRGGRGDAPAPGDDVPGMPRLADPLIDADFRALVEALAREGLPRRAEAARAVEAVACALADRTRSSDFAPLREVLPEPFRGKLSLCERHRGTAAVRPREPLTAEAFEAHVAEDLGPSPGGAEAAARAVFAALRAQLPEEQAEEVGRLLPPELLPLWRRPS</sequence>
<dbReference type="HOGENOM" id="CLU_1802045_0_0_7"/>
<proteinExistence type="predicted"/>
<dbReference type="InterPro" id="IPR018727">
    <property type="entry name" value="DUF2267"/>
</dbReference>
<accession>Q2IQA0</accession>
<protein>
    <recommendedName>
        <fullName evidence="4">DUF2267 domain-containing protein</fullName>
    </recommendedName>
</protein>
<feature type="region of interest" description="Disordered" evidence="1">
    <location>
        <begin position="1"/>
        <end position="25"/>
    </location>
</feature>
<reference evidence="2" key="1">
    <citation type="submission" date="2006-01" db="EMBL/GenBank/DDBJ databases">
        <title>Complete sequence of Anaeromyxobacter dehalogenans 2CP-C.</title>
        <authorList>
            <consortium name="US DOE Joint Genome Institute"/>
            <person name="Copeland A."/>
            <person name="Lucas S."/>
            <person name="Lapidus A."/>
            <person name="Barry K."/>
            <person name="Detter J.C."/>
            <person name="Glavina T."/>
            <person name="Hammon N."/>
            <person name="Israni S."/>
            <person name="Pitluck S."/>
            <person name="Brettin T."/>
            <person name="Bruce D."/>
            <person name="Han C."/>
            <person name="Tapia R."/>
            <person name="Gilna P."/>
            <person name="Kiss H."/>
            <person name="Schmutz J."/>
            <person name="Larimer F."/>
            <person name="Land M."/>
            <person name="Kyrpides N."/>
            <person name="Anderson I."/>
            <person name="Sanford R.A."/>
            <person name="Ritalahti K.M."/>
            <person name="Thomas H.S."/>
            <person name="Kirby J.R."/>
            <person name="Zhulin I.B."/>
            <person name="Loeffler F.E."/>
            <person name="Richardson P."/>
        </authorList>
    </citation>
    <scope>NUCLEOTIDE SEQUENCE</scope>
    <source>
        <strain evidence="2">2CP-C</strain>
    </source>
</reference>
<dbReference type="eggNOG" id="COG5502">
    <property type="taxonomic scope" value="Bacteria"/>
</dbReference>
<evidence type="ECO:0000313" key="2">
    <source>
        <dbReference type="EMBL" id="ABC80979.1"/>
    </source>
</evidence>
<gene>
    <name evidence="2" type="ordered locus">Adeh_1205</name>
</gene>
<dbReference type="AlphaFoldDB" id="Q2IQA0"/>
<organism evidence="2 3">
    <name type="scientific">Anaeromyxobacter dehalogenans (strain 2CP-C)</name>
    <dbReference type="NCBI Taxonomy" id="290397"/>
    <lineage>
        <taxon>Bacteria</taxon>
        <taxon>Pseudomonadati</taxon>
        <taxon>Myxococcota</taxon>
        <taxon>Myxococcia</taxon>
        <taxon>Myxococcales</taxon>
        <taxon>Cystobacterineae</taxon>
        <taxon>Anaeromyxobacteraceae</taxon>
        <taxon>Anaeromyxobacter</taxon>
    </lineage>
</organism>
<dbReference type="Pfam" id="PF10025">
    <property type="entry name" value="DUF2267"/>
    <property type="match status" value="1"/>
</dbReference>
<dbReference type="EMBL" id="CP000251">
    <property type="protein sequence ID" value="ABC80979.1"/>
    <property type="molecule type" value="Genomic_DNA"/>
</dbReference>
<dbReference type="InterPro" id="IPR038282">
    <property type="entry name" value="DUF2267_sf"/>
</dbReference>
<dbReference type="Proteomes" id="UP000001935">
    <property type="component" value="Chromosome"/>
</dbReference>
<name>Q2IQA0_ANADE</name>
<dbReference type="Gene3D" id="1.10.490.110">
    <property type="entry name" value="Uncharacterized conserved protein DUF2267"/>
    <property type="match status" value="1"/>
</dbReference>
<dbReference type="KEGG" id="ade:Adeh_1205"/>